<dbReference type="PROSITE" id="PS01117">
    <property type="entry name" value="HTH_MARR_1"/>
    <property type="match status" value="1"/>
</dbReference>
<reference evidence="5" key="1">
    <citation type="submission" date="2024-06" db="EMBL/GenBank/DDBJ databases">
        <title>Streptomyces sp. strain HUAS MG91 genome sequences.</title>
        <authorList>
            <person name="Mo P."/>
        </authorList>
    </citation>
    <scope>NUCLEOTIDE SEQUENCE</scope>
    <source>
        <strain evidence="5">HUAS MG91</strain>
    </source>
</reference>
<protein>
    <submittedName>
        <fullName evidence="5">MarR family transcriptional regulator</fullName>
    </submittedName>
</protein>
<dbReference type="Pfam" id="PF12802">
    <property type="entry name" value="MarR_2"/>
    <property type="match status" value="1"/>
</dbReference>
<evidence type="ECO:0000259" key="4">
    <source>
        <dbReference type="PROSITE" id="PS50995"/>
    </source>
</evidence>
<dbReference type="EMBL" id="CP159534">
    <property type="protein sequence ID" value="XCJ74650.1"/>
    <property type="molecule type" value="Genomic_DNA"/>
</dbReference>
<dbReference type="PROSITE" id="PS50995">
    <property type="entry name" value="HTH_MARR_2"/>
    <property type="match status" value="1"/>
</dbReference>
<name>A0AAU8J2B6_9ACTN</name>
<dbReference type="InterPro" id="IPR000835">
    <property type="entry name" value="HTH_MarR-typ"/>
</dbReference>
<dbReference type="GO" id="GO:0006950">
    <property type="term" value="P:response to stress"/>
    <property type="evidence" value="ECO:0007669"/>
    <property type="project" value="TreeGrafter"/>
</dbReference>
<dbReference type="InterPro" id="IPR036390">
    <property type="entry name" value="WH_DNA-bd_sf"/>
</dbReference>
<sequence length="165" mass="17864">MPRHLPPRRPEQVAHTASRAAELLEVLWGRGQETAPPGPLPPSQLRALKVVEEQRSVNQRMLGEALGTGPSSVSRLCDRLEAAGLLERIPSATSRREVELTLSPQGARVLEELRLARMREFEAVLRAMAPADLGALSEGLEKLRQAAAERIGLARAEDGNSSAIA</sequence>
<proteinExistence type="predicted"/>
<keyword evidence="2" id="KW-0238">DNA-binding</keyword>
<dbReference type="SUPFAM" id="SSF46785">
    <property type="entry name" value="Winged helix' DNA-binding domain"/>
    <property type="match status" value="1"/>
</dbReference>
<dbReference type="GO" id="GO:0003700">
    <property type="term" value="F:DNA-binding transcription factor activity"/>
    <property type="evidence" value="ECO:0007669"/>
    <property type="project" value="InterPro"/>
</dbReference>
<evidence type="ECO:0000256" key="1">
    <source>
        <dbReference type="ARBA" id="ARBA00023015"/>
    </source>
</evidence>
<dbReference type="PANTHER" id="PTHR33164">
    <property type="entry name" value="TRANSCRIPTIONAL REGULATOR, MARR FAMILY"/>
    <property type="match status" value="1"/>
</dbReference>
<dbReference type="GO" id="GO:0003677">
    <property type="term" value="F:DNA binding"/>
    <property type="evidence" value="ECO:0007669"/>
    <property type="project" value="UniProtKB-KW"/>
</dbReference>
<dbReference type="InterPro" id="IPR036388">
    <property type="entry name" value="WH-like_DNA-bd_sf"/>
</dbReference>
<evidence type="ECO:0000256" key="3">
    <source>
        <dbReference type="ARBA" id="ARBA00023163"/>
    </source>
</evidence>
<dbReference type="SMART" id="SM00347">
    <property type="entry name" value="HTH_MARR"/>
    <property type="match status" value="1"/>
</dbReference>
<dbReference type="RefSeq" id="WP_353946087.1">
    <property type="nucleotide sequence ID" value="NZ_CP159534.1"/>
</dbReference>
<keyword evidence="3" id="KW-0804">Transcription</keyword>
<dbReference type="InterPro" id="IPR023187">
    <property type="entry name" value="Tscrpt_reg_MarR-type_CS"/>
</dbReference>
<dbReference type="Gene3D" id="1.10.10.10">
    <property type="entry name" value="Winged helix-like DNA-binding domain superfamily/Winged helix DNA-binding domain"/>
    <property type="match status" value="1"/>
</dbReference>
<dbReference type="KEGG" id="stac:ABII15_33835"/>
<accession>A0AAU8J2B6</accession>
<organism evidence="5">
    <name type="scientific">Streptomyces tabacisoli</name>
    <dbReference type="NCBI Taxonomy" id="3156398"/>
    <lineage>
        <taxon>Bacteria</taxon>
        <taxon>Bacillati</taxon>
        <taxon>Actinomycetota</taxon>
        <taxon>Actinomycetes</taxon>
        <taxon>Kitasatosporales</taxon>
        <taxon>Streptomycetaceae</taxon>
        <taxon>Streptomyces</taxon>
    </lineage>
</organism>
<feature type="domain" description="HTH marR-type" evidence="4">
    <location>
        <begin position="10"/>
        <end position="145"/>
    </location>
</feature>
<dbReference type="PANTHER" id="PTHR33164:SF103">
    <property type="entry name" value="REGULATORY PROTEIN MARR"/>
    <property type="match status" value="1"/>
</dbReference>
<evidence type="ECO:0000256" key="2">
    <source>
        <dbReference type="ARBA" id="ARBA00023125"/>
    </source>
</evidence>
<dbReference type="AlphaFoldDB" id="A0AAU8J2B6"/>
<keyword evidence="1" id="KW-0805">Transcription regulation</keyword>
<dbReference type="InterPro" id="IPR039422">
    <property type="entry name" value="MarR/SlyA-like"/>
</dbReference>
<evidence type="ECO:0000313" key="5">
    <source>
        <dbReference type="EMBL" id="XCJ74650.1"/>
    </source>
</evidence>
<gene>
    <name evidence="5" type="ORF">ABII15_33835</name>
</gene>